<organism evidence="2">
    <name type="scientific">Microvirga ossetica</name>
    <dbReference type="NCBI Taxonomy" id="1882682"/>
    <lineage>
        <taxon>Bacteria</taxon>
        <taxon>Pseudomonadati</taxon>
        <taxon>Pseudomonadota</taxon>
        <taxon>Alphaproteobacteria</taxon>
        <taxon>Hyphomicrobiales</taxon>
        <taxon>Methylobacteriaceae</taxon>
        <taxon>Microvirga</taxon>
    </lineage>
</organism>
<dbReference type="AlphaFoldDB" id="A0A1B2EI84"/>
<feature type="transmembrane region" description="Helical" evidence="1">
    <location>
        <begin position="176"/>
        <end position="209"/>
    </location>
</feature>
<dbReference type="EMBL" id="CP016616">
    <property type="protein sequence ID" value="ANY79695.1"/>
    <property type="molecule type" value="Genomic_DNA"/>
</dbReference>
<evidence type="ECO:0000256" key="1">
    <source>
        <dbReference type="SAM" id="Phobius"/>
    </source>
</evidence>
<accession>A0A1B2EI84</accession>
<dbReference type="OrthoDB" id="8021524at2"/>
<keyword evidence="1" id="KW-0472">Membrane</keyword>
<evidence type="ECO:0000313" key="2">
    <source>
        <dbReference type="EMBL" id="ANY79695.1"/>
    </source>
</evidence>
<dbReference type="KEGG" id="moc:BB934_16895"/>
<proteinExistence type="predicted"/>
<reference evidence="2" key="1">
    <citation type="submission" date="2016-07" db="EMBL/GenBank/DDBJ databases">
        <title>Microvirga ossetica sp. nov. a new species of rhizobia isolated from root nodules of the legume species Vicia alpestris Steven originated from North Ossetia region in the Caucasus.</title>
        <authorList>
            <person name="Safronova V.I."/>
            <person name="Kuznetsova I.G."/>
            <person name="Sazanova A.L."/>
            <person name="Belimov A."/>
            <person name="Andronov E."/>
            <person name="Osledkin Y.S."/>
            <person name="Onishchuk O.P."/>
            <person name="Kurchak O.N."/>
            <person name="Shaposhnikov A.I."/>
            <person name="Willems A."/>
            <person name="Tikhonovich I.A."/>
        </authorList>
    </citation>
    <scope>NUCLEOTIDE SEQUENCE [LARGE SCALE GENOMIC DNA]</scope>
    <source>
        <strain evidence="2">V5/3M</strain>
    </source>
</reference>
<feature type="transmembrane region" description="Helical" evidence="1">
    <location>
        <begin position="119"/>
        <end position="142"/>
    </location>
</feature>
<feature type="transmembrane region" description="Helical" evidence="1">
    <location>
        <begin position="83"/>
        <end position="107"/>
    </location>
</feature>
<gene>
    <name evidence="2" type="ORF">BB934_16895</name>
</gene>
<keyword evidence="1" id="KW-1133">Transmembrane helix</keyword>
<keyword evidence="1" id="KW-0812">Transmembrane</keyword>
<sequence>MRALFDEDRLATLPDFFVAEVRLEAAAARFVVLEALRALEAEAFTAPRLELRDAVFLAVEREAAERAEVLRAEDFLAADLAEVFLAAVFLAVVFLAAVFRAVVFFAADFAEDRVADLAVVFFAAVFFAVAFLAVAFLAVLFFTADREADFAAVFVPAFLAEEDFELFFAVDERRALLFFAVFLVLVAPVSPVNNIVSGFLVSVGIAASFKGLRVQPSRFEGNVVIPSGFRISESVDSRALTFSVDISIATTLSACRSESRDRVQDEAVRVSPSGASRLEHVLNPCNRLSENDLFINDLAGL</sequence>
<name>A0A1B2EI84_9HYPH</name>
<protein>
    <submittedName>
        <fullName evidence="2">Uncharacterized protein</fullName>
    </submittedName>
</protein>